<keyword evidence="2 5" id="KW-0863">Zinc-finger</keyword>
<name>A0AAD4I3E2_9PEZI</name>
<proteinExistence type="predicted"/>
<evidence type="ECO:0000313" key="8">
    <source>
        <dbReference type="EMBL" id="KAG7292170.1"/>
    </source>
</evidence>
<comment type="caution">
    <text evidence="8">The sequence shown here is derived from an EMBL/GenBank/DDBJ whole genome shotgun (WGS) entry which is preliminary data.</text>
</comment>
<evidence type="ECO:0000256" key="5">
    <source>
        <dbReference type="PROSITE-ProRule" id="PRU00175"/>
    </source>
</evidence>
<dbReference type="PROSITE" id="PS50089">
    <property type="entry name" value="ZF_RING_2"/>
    <property type="match status" value="1"/>
</dbReference>
<sequence length="208" mass="23163">MATPTTATATANTPIHCTICTTPLPASAPSALFPCSHAHCLPCLRLAYTLTLYPPFRPVQCCPPPQAPLPVPVLRRLLALTSAEVAAYRARLAEHDAQVKLYCFDPHCGEFIPRALRSGGLGRCRGCKKRTCKRCGGQEHGGRWCRVEEEEEEEEGEVARAKRGDTRVGGKKGKEREREEELGRIAREKVEARVREEGFRRVVREMGW</sequence>
<evidence type="ECO:0000256" key="3">
    <source>
        <dbReference type="ARBA" id="ARBA00022786"/>
    </source>
</evidence>
<dbReference type="AlphaFoldDB" id="A0AAD4I3E2"/>
<keyword evidence="3" id="KW-0833">Ubl conjugation pathway</keyword>
<dbReference type="GO" id="GO:0008270">
    <property type="term" value="F:zinc ion binding"/>
    <property type="evidence" value="ECO:0007669"/>
    <property type="project" value="UniProtKB-KW"/>
</dbReference>
<organism evidence="8 9">
    <name type="scientific">Staphylotrichum longicolle</name>
    <dbReference type="NCBI Taxonomy" id="669026"/>
    <lineage>
        <taxon>Eukaryota</taxon>
        <taxon>Fungi</taxon>
        <taxon>Dikarya</taxon>
        <taxon>Ascomycota</taxon>
        <taxon>Pezizomycotina</taxon>
        <taxon>Sordariomycetes</taxon>
        <taxon>Sordariomycetidae</taxon>
        <taxon>Sordariales</taxon>
        <taxon>Chaetomiaceae</taxon>
        <taxon>Staphylotrichum</taxon>
    </lineage>
</organism>
<feature type="domain" description="RING-type" evidence="7">
    <location>
        <begin position="17"/>
        <end position="63"/>
    </location>
</feature>
<evidence type="ECO:0000259" key="7">
    <source>
        <dbReference type="PROSITE" id="PS50089"/>
    </source>
</evidence>
<gene>
    <name evidence="8" type="ORF">NEMBOFW57_002205</name>
</gene>
<feature type="compositionally biased region" description="Basic and acidic residues" evidence="6">
    <location>
        <begin position="157"/>
        <end position="181"/>
    </location>
</feature>
<evidence type="ECO:0000256" key="2">
    <source>
        <dbReference type="ARBA" id="ARBA00022771"/>
    </source>
</evidence>
<dbReference type="InterPro" id="IPR002867">
    <property type="entry name" value="IBR_dom"/>
</dbReference>
<evidence type="ECO:0000256" key="4">
    <source>
        <dbReference type="ARBA" id="ARBA00022833"/>
    </source>
</evidence>
<dbReference type="Pfam" id="PF01485">
    <property type="entry name" value="IBR"/>
    <property type="match status" value="1"/>
</dbReference>
<keyword evidence="1" id="KW-0479">Metal-binding</keyword>
<dbReference type="InterPro" id="IPR001841">
    <property type="entry name" value="Znf_RING"/>
</dbReference>
<dbReference type="Proteomes" id="UP001197093">
    <property type="component" value="Unassembled WGS sequence"/>
</dbReference>
<accession>A0AAD4I3E2</accession>
<reference evidence="8" key="1">
    <citation type="submission" date="2023-02" db="EMBL/GenBank/DDBJ databases">
        <authorList>
            <person name="Palmer J.M."/>
        </authorList>
    </citation>
    <scope>NUCLEOTIDE SEQUENCE</scope>
    <source>
        <strain evidence="8">FW57</strain>
    </source>
</reference>
<protein>
    <recommendedName>
        <fullName evidence="7">RING-type domain-containing protein</fullName>
    </recommendedName>
</protein>
<feature type="region of interest" description="Disordered" evidence="6">
    <location>
        <begin position="152"/>
        <end position="181"/>
    </location>
</feature>
<evidence type="ECO:0000256" key="6">
    <source>
        <dbReference type="SAM" id="MobiDB-lite"/>
    </source>
</evidence>
<dbReference type="EMBL" id="JAHCVI010000001">
    <property type="protein sequence ID" value="KAG7292170.1"/>
    <property type="molecule type" value="Genomic_DNA"/>
</dbReference>
<keyword evidence="9" id="KW-1185">Reference proteome</keyword>
<evidence type="ECO:0000256" key="1">
    <source>
        <dbReference type="ARBA" id="ARBA00022723"/>
    </source>
</evidence>
<keyword evidence="4" id="KW-0862">Zinc</keyword>
<evidence type="ECO:0000313" key="9">
    <source>
        <dbReference type="Proteomes" id="UP001197093"/>
    </source>
</evidence>